<reference evidence="16" key="1">
    <citation type="submission" date="2020-04" db="EMBL/GenBank/DDBJ databases">
        <authorList>
            <person name="Neveu A P."/>
        </authorList>
    </citation>
    <scope>NUCLEOTIDE SEQUENCE</scope>
    <source>
        <tissue evidence="16">Whole embryo</tissue>
    </source>
</reference>
<evidence type="ECO:0000256" key="14">
    <source>
        <dbReference type="ARBA" id="ARBA00023273"/>
    </source>
</evidence>
<protein>
    <recommendedName>
        <fullName evidence="5">Cytoplasmic dynein 2 light intermediate chain 1</fullName>
    </recommendedName>
</protein>
<name>A0A6F9DC28_9ASCI</name>
<comment type="subcellular location">
    <subcellularLocation>
        <location evidence="3">Cytoplasm</location>
        <location evidence="3">Cytoskeleton</location>
        <location evidence="3">Cilium axoneme</location>
    </subcellularLocation>
    <subcellularLocation>
        <location evidence="1">Cytoplasm</location>
        <location evidence="1">Cytoskeleton</location>
        <location evidence="1">Cilium basal body</location>
    </subcellularLocation>
    <subcellularLocation>
        <location evidence="2">Cytoplasm</location>
        <location evidence="2">Cytoskeleton</location>
        <location evidence="2">Microtubule organizing center</location>
        <location evidence="2">Centrosome</location>
    </subcellularLocation>
</comment>
<keyword evidence="7" id="KW-0963">Cytoplasm</keyword>
<dbReference type="GO" id="GO:0005813">
    <property type="term" value="C:centrosome"/>
    <property type="evidence" value="ECO:0007669"/>
    <property type="project" value="UniProtKB-SubCell"/>
</dbReference>
<evidence type="ECO:0000256" key="13">
    <source>
        <dbReference type="ARBA" id="ARBA00023212"/>
    </source>
</evidence>
<evidence type="ECO:0000256" key="6">
    <source>
        <dbReference type="ARBA" id="ARBA00022473"/>
    </source>
</evidence>
<evidence type="ECO:0000256" key="11">
    <source>
        <dbReference type="ARBA" id="ARBA00023069"/>
    </source>
</evidence>
<dbReference type="GO" id="GO:0005874">
    <property type="term" value="C:microtubule"/>
    <property type="evidence" value="ECO:0007669"/>
    <property type="project" value="UniProtKB-KW"/>
</dbReference>
<evidence type="ECO:0000256" key="15">
    <source>
        <dbReference type="SAM" id="MobiDB-lite"/>
    </source>
</evidence>
<evidence type="ECO:0000256" key="7">
    <source>
        <dbReference type="ARBA" id="ARBA00022490"/>
    </source>
</evidence>
<comment type="similarity">
    <text evidence="4">Belongs to the dynein light intermediate chain family.</text>
</comment>
<evidence type="ECO:0000256" key="1">
    <source>
        <dbReference type="ARBA" id="ARBA00004120"/>
    </source>
</evidence>
<dbReference type="GO" id="GO:0045504">
    <property type="term" value="F:dynein heavy chain binding"/>
    <property type="evidence" value="ECO:0007669"/>
    <property type="project" value="TreeGrafter"/>
</dbReference>
<organism evidence="16">
    <name type="scientific">Phallusia mammillata</name>
    <dbReference type="NCBI Taxonomy" id="59560"/>
    <lineage>
        <taxon>Eukaryota</taxon>
        <taxon>Metazoa</taxon>
        <taxon>Chordata</taxon>
        <taxon>Tunicata</taxon>
        <taxon>Ascidiacea</taxon>
        <taxon>Phlebobranchia</taxon>
        <taxon>Ascidiidae</taxon>
        <taxon>Phallusia</taxon>
    </lineage>
</organism>
<dbReference type="SUPFAM" id="SSF52540">
    <property type="entry name" value="P-loop containing nucleoside triphosphate hydrolases"/>
    <property type="match status" value="1"/>
</dbReference>
<keyword evidence="12" id="KW-0505">Motor protein</keyword>
<dbReference type="PANTHER" id="PTHR13236">
    <property type="entry name" value="DYNEIN 2 LIGHT INTERMEDIATE CHAIN, ISOFORM 2"/>
    <property type="match status" value="1"/>
</dbReference>
<evidence type="ECO:0000256" key="9">
    <source>
        <dbReference type="ARBA" id="ARBA00022794"/>
    </source>
</evidence>
<accession>A0A6F9DC28</accession>
<dbReference type="InterPro" id="IPR027417">
    <property type="entry name" value="P-loop_NTPase"/>
</dbReference>
<keyword evidence="11" id="KW-0969">Cilium</keyword>
<evidence type="ECO:0000256" key="12">
    <source>
        <dbReference type="ARBA" id="ARBA00023175"/>
    </source>
</evidence>
<dbReference type="AlphaFoldDB" id="A0A6F9DC28"/>
<dbReference type="GO" id="GO:0036064">
    <property type="term" value="C:ciliary basal body"/>
    <property type="evidence" value="ECO:0007669"/>
    <property type="project" value="TreeGrafter"/>
</dbReference>
<gene>
    <name evidence="16" type="primary">Dync2li1</name>
</gene>
<dbReference type="Pfam" id="PF05783">
    <property type="entry name" value="DLIC"/>
    <property type="match status" value="1"/>
</dbReference>
<evidence type="ECO:0000313" key="16">
    <source>
        <dbReference type="EMBL" id="CAB3240338.1"/>
    </source>
</evidence>
<keyword evidence="13" id="KW-0206">Cytoskeleton</keyword>
<evidence type="ECO:0000256" key="2">
    <source>
        <dbReference type="ARBA" id="ARBA00004300"/>
    </source>
</evidence>
<keyword evidence="10" id="KW-0243">Dynein</keyword>
<evidence type="ECO:0000256" key="5">
    <source>
        <dbReference type="ARBA" id="ARBA00018863"/>
    </source>
</evidence>
<dbReference type="GO" id="GO:0005930">
    <property type="term" value="C:axoneme"/>
    <property type="evidence" value="ECO:0007669"/>
    <property type="project" value="UniProtKB-SubCell"/>
</dbReference>
<dbReference type="PANTHER" id="PTHR13236:SF0">
    <property type="entry name" value="CYTOPLASMIC DYNEIN 2 LIGHT INTERMEDIATE CHAIN 1"/>
    <property type="match status" value="1"/>
</dbReference>
<sequence>MTGIRNLWDAASQEVQLTEVDGGSDFDKYVLFMGGKSSGKTTAILKFLSRDESCKPTTGLEYTFARRATNLQNKMTGHIWELGGGTNLSKLLDIPLKIETLHQMTIILVLDLSEPSKLWHTAETLLSKASERLDQVIKQAAKRDSSLVQKITKAAWEKVGGRDRQDVNTIQPFPVPLVIIGSKYDQFQDTIEAEKRKVITKCLRYLAHSNGATLLYLSSKIDATVRGLRHVMNVAAFDGQLNKSPVIDGSRPIYVPAGMDSIDAIGSPPLSGSDVGRGGSRNPAETWRIAFCGHFPQEGAEVKRSDDPCKDPQFKEPKIDELRSQKDRELEVFKKQESQKWTARLN</sequence>
<dbReference type="Gene3D" id="3.40.50.300">
    <property type="entry name" value="P-loop containing nucleotide triphosphate hydrolases"/>
    <property type="match status" value="1"/>
</dbReference>
<dbReference type="GO" id="GO:0005868">
    <property type="term" value="C:cytoplasmic dynein complex"/>
    <property type="evidence" value="ECO:0007669"/>
    <property type="project" value="InterPro"/>
</dbReference>
<keyword evidence="8" id="KW-0493">Microtubule</keyword>
<keyword evidence="6" id="KW-0217">Developmental protein</keyword>
<dbReference type="EMBL" id="LR784698">
    <property type="protein sequence ID" value="CAB3240338.1"/>
    <property type="molecule type" value="mRNA"/>
</dbReference>
<proteinExistence type="evidence at transcript level"/>
<feature type="region of interest" description="Disordered" evidence="15">
    <location>
        <begin position="300"/>
        <end position="322"/>
    </location>
</feature>
<dbReference type="InterPro" id="IPR022780">
    <property type="entry name" value="Dynein_light_int_chain"/>
</dbReference>
<dbReference type="GO" id="GO:0035735">
    <property type="term" value="P:intraciliary transport involved in cilium assembly"/>
    <property type="evidence" value="ECO:0007669"/>
    <property type="project" value="InterPro"/>
</dbReference>
<evidence type="ECO:0000256" key="3">
    <source>
        <dbReference type="ARBA" id="ARBA00004430"/>
    </source>
</evidence>
<keyword evidence="9" id="KW-0970">Cilium biogenesis/degradation</keyword>
<dbReference type="GO" id="GO:0035721">
    <property type="term" value="P:intraciliary retrograde transport"/>
    <property type="evidence" value="ECO:0007669"/>
    <property type="project" value="InterPro"/>
</dbReference>
<dbReference type="InterPro" id="IPR040045">
    <property type="entry name" value="DYNC2LI1"/>
</dbReference>
<evidence type="ECO:0000256" key="8">
    <source>
        <dbReference type="ARBA" id="ARBA00022701"/>
    </source>
</evidence>
<evidence type="ECO:0000256" key="10">
    <source>
        <dbReference type="ARBA" id="ARBA00023017"/>
    </source>
</evidence>
<keyword evidence="14" id="KW-0966">Cell projection</keyword>
<evidence type="ECO:0000256" key="4">
    <source>
        <dbReference type="ARBA" id="ARBA00006831"/>
    </source>
</evidence>